<feature type="transmembrane region" description="Helical" evidence="4">
    <location>
        <begin position="52"/>
        <end position="71"/>
    </location>
</feature>
<reference evidence="6 7" key="1">
    <citation type="submission" date="2024-08" db="EMBL/GenBank/DDBJ databases">
        <title>Clostridium lapicellarii sp. nov., and Clostridium renhuaiense sp. nov., two species isolated from the mud in a fermentation cellar used for producing sauce-flavour Chinese liquors.</title>
        <authorList>
            <person name="Yang F."/>
            <person name="Wang H."/>
            <person name="Chen L.Q."/>
            <person name="Zhou N."/>
            <person name="Lu J.J."/>
            <person name="Pu X.X."/>
            <person name="Wan B."/>
            <person name="Wang L."/>
            <person name="Liu S.J."/>
        </authorList>
    </citation>
    <scope>NUCLEOTIDE SEQUENCE [LARGE SCALE GENOMIC DNA]</scope>
    <source>
        <strain evidence="6 7">MT-5</strain>
    </source>
</reference>
<keyword evidence="7" id="KW-1185">Reference proteome</keyword>
<dbReference type="CDD" id="cd03283">
    <property type="entry name" value="ABC_MutS-like"/>
    <property type="match status" value="1"/>
</dbReference>
<dbReference type="EMBL" id="JBGEWD010000005">
    <property type="protein sequence ID" value="MEY7999944.1"/>
    <property type="molecule type" value="Genomic_DNA"/>
</dbReference>
<dbReference type="PANTHER" id="PTHR11361">
    <property type="entry name" value="DNA MISMATCH REPAIR PROTEIN MUTS FAMILY MEMBER"/>
    <property type="match status" value="1"/>
</dbReference>
<feature type="domain" description="DNA mismatch repair proteins mutS family" evidence="5">
    <location>
        <begin position="425"/>
        <end position="607"/>
    </location>
</feature>
<accession>A0ABV4BME0</accession>
<evidence type="ECO:0000256" key="4">
    <source>
        <dbReference type="SAM" id="Phobius"/>
    </source>
</evidence>
<dbReference type="SUPFAM" id="SSF52540">
    <property type="entry name" value="P-loop containing nucleoside triphosphate hydrolases"/>
    <property type="match status" value="1"/>
</dbReference>
<evidence type="ECO:0000259" key="5">
    <source>
        <dbReference type="SMART" id="SM00534"/>
    </source>
</evidence>
<dbReference type="SUPFAM" id="SSF48334">
    <property type="entry name" value="DNA repair protein MutS, domain III"/>
    <property type="match status" value="1"/>
</dbReference>
<keyword evidence="4" id="KW-0812">Transmembrane</keyword>
<evidence type="ECO:0000256" key="3">
    <source>
        <dbReference type="ARBA" id="ARBA00023125"/>
    </source>
</evidence>
<proteinExistence type="predicted"/>
<sequence length="607" mass="70156">MNYIQKIYSRRRDHYHKLIENQKNNVLIISRLRFIIFLLGMGLAIFFYMKKYYYMSFSIFLASSILFLFVVRAHEKFKKSMNFTEKLREINSDSLSRAEGNWKKFSKDGEEFKDKNHNYSLDLDLFGKGSLFQWINCCSTYVGKKNLKNVLLGDIGSEKDIRNRQNAILELQHKLKWRQHFQAEASFIKNEGKSILELKDILKSKNSFYKNKYIIVLFKILPIVTIFLLIMSFVFHLFEGYIGYMAIIIQMSLLIPGAKDRFSTLSKVSGIKHSITAYEKIIHMICREKFKCTYLNSLKEILFKGEKTSVNAEKNIYDLNKIADNISQRQNMLYIVLNIFLLWDYQCMFAFEKWKGKNGKLIYDWIEVVGKFEMLNSLAIIAFDHPNWVIPEILDIPLVFKANSMAHPLLGERAVCNDLTLKKPSSIVLITGSNMSGKSTLLRTAGINLVLAYAGAPVCAKKFSCSIMSIYTCMRISDNMEENVSSFYGEILRIKQIVEACNRGEQVFFLLDEIFKGTNSIDRHLGAKILIKNLEAAKTCGMVSTHDLELAEMENESGGRIKNYHFKEFYEDGKIRFDYKLRSGVSSTRNALYLMKMAGIDVGVSLQ</sequence>
<dbReference type="Gene3D" id="3.40.50.300">
    <property type="entry name" value="P-loop containing nucleotide triphosphate hydrolases"/>
    <property type="match status" value="1"/>
</dbReference>
<keyword evidence="2" id="KW-0067">ATP-binding</keyword>
<dbReference type="InterPro" id="IPR045076">
    <property type="entry name" value="MutS"/>
</dbReference>
<dbReference type="Gene3D" id="1.10.1420.10">
    <property type="match status" value="1"/>
</dbReference>
<protein>
    <submittedName>
        <fullName evidence="6">DNA mismatch repair protein</fullName>
    </submittedName>
</protein>
<keyword evidence="3" id="KW-0238">DNA-binding</keyword>
<dbReference type="Proteomes" id="UP001564657">
    <property type="component" value="Unassembled WGS sequence"/>
</dbReference>
<feature type="transmembrane region" description="Helical" evidence="4">
    <location>
        <begin position="26"/>
        <end position="46"/>
    </location>
</feature>
<name>A0ABV4BME0_9CLOT</name>
<dbReference type="InterPro" id="IPR027417">
    <property type="entry name" value="P-loop_NTPase"/>
</dbReference>
<evidence type="ECO:0000256" key="1">
    <source>
        <dbReference type="ARBA" id="ARBA00022741"/>
    </source>
</evidence>
<dbReference type="PANTHER" id="PTHR11361:SF99">
    <property type="entry name" value="DNA MISMATCH REPAIR PROTEIN"/>
    <property type="match status" value="1"/>
</dbReference>
<keyword evidence="4" id="KW-0472">Membrane</keyword>
<dbReference type="RefSeq" id="WP_369703834.1">
    <property type="nucleotide sequence ID" value="NZ_JBGEWD010000005.1"/>
</dbReference>
<dbReference type="Pfam" id="PF00488">
    <property type="entry name" value="MutS_V"/>
    <property type="match status" value="1"/>
</dbReference>
<evidence type="ECO:0000256" key="2">
    <source>
        <dbReference type="ARBA" id="ARBA00022840"/>
    </source>
</evidence>
<evidence type="ECO:0000313" key="6">
    <source>
        <dbReference type="EMBL" id="MEY7999944.1"/>
    </source>
</evidence>
<dbReference type="SMART" id="SM00534">
    <property type="entry name" value="MUTSac"/>
    <property type="match status" value="1"/>
</dbReference>
<dbReference type="InterPro" id="IPR036187">
    <property type="entry name" value="DNA_mismatch_repair_MutS_sf"/>
</dbReference>
<gene>
    <name evidence="6" type="ORF">AB8U03_06995</name>
</gene>
<evidence type="ECO:0000313" key="7">
    <source>
        <dbReference type="Proteomes" id="UP001564657"/>
    </source>
</evidence>
<comment type="caution">
    <text evidence="6">The sequence shown here is derived from an EMBL/GenBank/DDBJ whole genome shotgun (WGS) entry which is preliminary data.</text>
</comment>
<feature type="transmembrane region" description="Helical" evidence="4">
    <location>
        <begin position="213"/>
        <end position="235"/>
    </location>
</feature>
<dbReference type="InterPro" id="IPR000432">
    <property type="entry name" value="DNA_mismatch_repair_MutS_C"/>
</dbReference>
<organism evidence="6 7">
    <name type="scientific">Clostridium moutaii</name>
    <dbReference type="NCBI Taxonomy" id="3240932"/>
    <lineage>
        <taxon>Bacteria</taxon>
        <taxon>Bacillati</taxon>
        <taxon>Bacillota</taxon>
        <taxon>Clostridia</taxon>
        <taxon>Eubacteriales</taxon>
        <taxon>Clostridiaceae</taxon>
        <taxon>Clostridium</taxon>
    </lineage>
</organism>
<keyword evidence="1" id="KW-0547">Nucleotide-binding</keyword>
<keyword evidence="4" id="KW-1133">Transmembrane helix</keyword>